<proteinExistence type="inferred from homology"/>
<evidence type="ECO:0000256" key="6">
    <source>
        <dbReference type="ARBA" id="ARBA00022840"/>
    </source>
</evidence>
<comment type="similarity">
    <text evidence="1">Belongs to the ABC transporter superfamily.</text>
</comment>
<reference evidence="8 9" key="1">
    <citation type="submission" date="2019-09" db="EMBL/GenBank/DDBJ databases">
        <title>FDA dAtabase for Regulatory Grade micrObial Sequences (FDA-ARGOS): Supporting development and validation of Infectious Disease Dx tests.</title>
        <authorList>
            <person name="Sciortino C."/>
            <person name="Tallon L."/>
            <person name="Sadzewicz L."/>
            <person name="Vavikolanu K."/>
            <person name="Mehta A."/>
            <person name="Aluvathingal J."/>
            <person name="Nadendla S."/>
            <person name="Nandy P."/>
            <person name="Geyer C."/>
            <person name="Yan Y."/>
            <person name="Sichtig H."/>
        </authorList>
    </citation>
    <scope>NUCLEOTIDE SEQUENCE [LARGE SCALE GENOMIC DNA]</scope>
    <source>
        <strain evidence="8 9">FDAARGOS_664</strain>
    </source>
</reference>
<keyword evidence="5" id="KW-0547">Nucleotide-binding</keyword>
<protein>
    <submittedName>
        <fullName evidence="8">ABC transporter ATP-binding protein</fullName>
    </submittedName>
</protein>
<gene>
    <name evidence="8" type="ORF">FOB72_24655</name>
</gene>
<sequence>MTHIVLDDVTFAFDAGARTVSPPVLDHVNLSIGEGEFVVLLGPSGCGKSTILNLIAGFERPLAGRVVSNGRTVEAPSPERGMVFQQPMLYPWLDVWGNVTFGARMRGTKAAAYTPQAELLLWQMGLLPYRHASPWELSGGMRQRVALARAWIMQPDILLMDEPFGALDAQTRALMQELLLQTWAQRRTTILFVTHDVDEALLLGTRILVMSARPGRIREEIRVPFQYPRDAEALATNPAYGTIRAHALHLVREEARRHMEAMQPGTAPLSAYPPADLIRRVS</sequence>
<dbReference type="SUPFAM" id="SSF52540">
    <property type="entry name" value="P-loop containing nucleoside triphosphate hydrolases"/>
    <property type="match status" value="1"/>
</dbReference>
<keyword evidence="2" id="KW-0813">Transport</keyword>
<dbReference type="RefSeq" id="WP_150375280.1">
    <property type="nucleotide sequence ID" value="NZ_CP044067.1"/>
</dbReference>
<evidence type="ECO:0000256" key="2">
    <source>
        <dbReference type="ARBA" id="ARBA00022448"/>
    </source>
</evidence>
<dbReference type="PANTHER" id="PTHR42788:SF13">
    <property type="entry name" value="ALIPHATIC SULFONATES IMPORT ATP-BINDING PROTEIN SSUB"/>
    <property type="match status" value="1"/>
</dbReference>
<keyword evidence="4" id="KW-0472">Membrane</keyword>
<dbReference type="AlphaFoldDB" id="A0A5P2HCM6"/>
<dbReference type="Proteomes" id="UP000322822">
    <property type="component" value="Chromosome 2"/>
</dbReference>
<accession>A0A5P2HCM6</accession>
<feature type="domain" description="ABC transporter" evidence="7">
    <location>
        <begin position="4"/>
        <end position="237"/>
    </location>
</feature>
<organism evidence="8 9">
    <name type="scientific">Cupriavidus pauculus</name>
    <dbReference type="NCBI Taxonomy" id="82633"/>
    <lineage>
        <taxon>Bacteria</taxon>
        <taxon>Pseudomonadati</taxon>
        <taxon>Pseudomonadota</taxon>
        <taxon>Betaproteobacteria</taxon>
        <taxon>Burkholderiales</taxon>
        <taxon>Burkholderiaceae</taxon>
        <taxon>Cupriavidus</taxon>
    </lineage>
</organism>
<evidence type="ECO:0000313" key="8">
    <source>
        <dbReference type="EMBL" id="QET05223.1"/>
    </source>
</evidence>
<keyword evidence="6 8" id="KW-0067">ATP-binding</keyword>
<dbReference type="OrthoDB" id="9783039at2"/>
<evidence type="ECO:0000259" key="7">
    <source>
        <dbReference type="PROSITE" id="PS50893"/>
    </source>
</evidence>
<keyword evidence="4" id="KW-0997">Cell inner membrane</keyword>
<dbReference type="CDD" id="cd03293">
    <property type="entry name" value="ABC_NrtD_SsuB_transporters"/>
    <property type="match status" value="1"/>
</dbReference>
<dbReference type="SMART" id="SM00382">
    <property type="entry name" value="AAA"/>
    <property type="match status" value="1"/>
</dbReference>
<dbReference type="EMBL" id="CP044067">
    <property type="protein sequence ID" value="QET05223.1"/>
    <property type="molecule type" value="Genomic_DNA"/>
</dbReference>
<keyword evidence="3" id="KW-1003">Cell membrane</keyword>
<name>A0A5P2HCM6_9BURK</name>
<dbReference type="Gene3D" id="3.40.50.300">
    <property type="entry name" value="P-loop containing nucleotide triphosphate hydrolases"/>
    <property type="match status" value="1"/>
</dbReference>
<dbReference type="GO" id="GO:0016887">
    <property type="term" value="F:ATP hydrolysis activity"/>
    <property type="evidence" value="ECO:0007669"/>
    <property type="project" value="InterPro"/>
</dbReference>
<evidence type="ECO:0000256" key="5">
    <source>
        <dbReference type="ARBA" id="ARBA00022741"/>
    </source>
</evidence>
<dbReference type="InterPro" id="IPR003439">
    <property type="entry name" value="ABC_transporter-like_ATP-bd"/>
</dbReference>
<evidence type="ECO:0000256" key="4">
    <source>
        <dbReference type="ARBA" id="ARBA00022519"/>
    </source>
</evidence>
<dbReference type="GO" id="GO:0005524">
    <property type="term" value="F:ATP binding"/>
    <property type="evidence" value="ECO:0007669"/>
    <property type="project" value="UniProtKB-KW"/>
</dbReference>
<dbReference type="InterPro" id="IPR017871">
    <property type="entry name" value="ABC_transporter-like_CS"/>
</dbReference>
<dbReference type="PANTHER" id="PTHR42788">
    <property type="entry name" value="TAURINE IMPORT ATP-BINDING PROTEIN-RELATED"/>
    <property type="match status" value="1"/>
</dbReference>
<evidence type="ECO:0000256" key="3">
    <source>
        <dbReference type="ARBA" id="ARBA00022475"/>
    </source>
</evidence>
<dbReference type="InterPro" id="IPR027417">
    <property type="entry name" value="P-loop_NTPase"/>
</dbReference>
<dbReference type="PROSITE" id="PS50893">
    <property type="entry name" value="ABC_TRANSPORTER_2"/>
    <property type="match status" value="1"/>
</dbReference>
<evidence type="ECO:0000256" key="1">
    <source>
        <dbReference type="ARBA" id="ARBA00005417"/>
    </source>
</evidence>
<dbReference type="InterPro" id="IPR003593">
    <property type="entry name" value="AAA+_ATPase"/>
</dbReference>
<evidence type="ECO:0000313" key="9">
    <source>
        <dbReference type="Proteomes" id="UP000322822"/>
    </source>
</evidence>
<dbReference type="Pfam" id="PF00005">
    <property type="entry name" value="ABC_tran"/>
    <property type="match status" value="1"/>
</dbReference>
<dbReference type="InterPro" id="IPR050166">
    <property type="entry name" value="ABC_transporter_ATP-bind"/>
</dbReference>
<dbReference type="PROSITE" id="PS00211">
    <property type="entry name" value="ABC_TRANSPORTER_1"/>
    <property type="match status" value="1"/>
</dbReference>